<dbReference type="PANTHER" id="PTHR12138">
    <property type="entry name" value="PRIMATE-EXPANDED PROTEIN FAMILY"/>
    <property type="match status" value="1"/>
</dbReference>
<dbReference type="PANTHER" id="PTHR12138:SF135">
    <property type="entry name" value="SAM DOMAIN-CONTAINING PROTEIN"/>
    <property type="match status" value="1"/>
</dbReference>
<reference evidence="1" key="4">
    <citation type="submission" date="2025-09" db="UniProtKB">
        <authorList>
            <consortium name="Ensembl"/>
        </authorList>
    </citation>
    <scope>IDENTIFICATION</scope>
    <source>
        <strain evidence="1">17573</strain>
    </source>
</reference>
<dbReference type="Proteomes" id="UP000006718">
    <property type="component" value="Chromosome 3"/>
</dbReference>
<dbReference type="AlphaFoldDB" id="A0A5F7ZNB9"/>
<keyword evidence="2" id="KW-1185">Reference proteome</keyword>
<evidence type="ECO:0000313" key="2">
    <source>
        <dbReference type="Proteomes" id="UP000006718"/>
    </source>
</evidence>
<dbReference type="Ensembl" id="ENSMMUT00000107926.1">
    <property type="protein sequence ID" value="ENSMMUP00000067112.1"/>
    <property type="gene ID" value="ENSMMUG00000051460.1"/>
</dbReference>
<name>A0A5F7ZNB9_MACMU</name>
<dbReference type="VEuPathDB" id="HostDB:ENSMMUG00000051460"/>
<dbReference type="InParanoid" id="A0A5F7ZNB9"/>
<dbReference type="PRINTS" id="PR02045">
    <property type="entry name" value="F138DOMAIN"/>
</dbReference>
<dbReference type="OMA" id="GEEYCIP"/>
<dbReference type="GeneTree" id="ENSGT01150000286943"/>
<proteinExistence type="predicted"/>
<evidence type="ECO:0000313" key="1">
    <source>
        <dbReference type="Ensembl" id="ENSMMUP00000067112.1"/>
    </source>
</evidence>
<reference evidence="1" key="2">
    <citation type="submission" date="2019-01" db="EMBL/GenBank/DDBJ databases">
        <authorList>
            <person name="Graves T."/>
            <person name="Eichler E.E."/>
            <person name="Wilson R.K."/>
        </authorList>
    </citation>
    <scope>NUCLEOTIDE SEQUENCE [LARGE SCALE GENOMIC DNA]</scope>
    <source>
        <strain evidence="1">17573</strain>
    </source>
</reference>
<protein>
    <submittedName>
        <fullName evidence="1">Uncharacterized protein</fullName>
    </submittedName>
</protein>
<accession>A0A5F7ZNB9</accession>
<organism evidence="1 2">
    <name type="scientific">Macaca mulatta</name>
    <name type="common">Rhesus macaque</name>
    <dbReference type="NCBI Taxonomy" id="9544"/>
    <lineage>
        <taxon>Eukaryota</taxon>
        <taxon>Metazoa</taxon>
        <taxon>Chordata</taxon>
        <taxon>Craniata</taxon>
        <taxon>Vertebrata</taxon>
        <taxon>Euteleostomi</taxon>
        <taxon>Mammalia</taxon>
        <taxon>Eutheria</taxon>
        <taxon>Euarchontoglires</taxon>
        <taxon>Primates</taxon>
        <taxon>Haplorrhini</taxon>
        <taxon>Catarrhini</taxon>
        <taxon>Cercopithecidae</taxon>
        <taxon>Cercopithecinae</taxon>
        <taxon>Macaca</taxon>
    </lineage>
</organism>
<sequence length="129" mass="13999">MNVKNDIAVTWGEEYCIPLPIASVGTIGNFQPSFLFVCCLFVLRQSLALLPRLECSGMISAHCNLHLPGSRDSPASAFQVAGITGAHHHAQLIFIFLVETGFHHVGQAALELLTLILLPRPPKMLGLQV</sequence>
<reference evidence="1" key="3">
    <citation type="submission" date="2025-08" db="UniProtKB">
        <authorList>
            <consortium name="Ensembl"/>
        </authorList>
    </citation>
    <scope>IDENTIFICATION</scope>
    <source>
        <strain evidence="1">17573</strain>
    </source>
</reference>
<reference evidence="2" key="1">
    <citation type="journal article" date="2007" name="Science">
        <title>Evolutionary and biomedical insights from the rhesus macaque genome.</title>
        <authorList>
            <person name="Gibbs R.A."/>
            <person name="Rogers J."/>
            <person name="Katze M.G."/>
            <person name="Bumgarner R."/>
            <person name="Weinstock G.M."/>
            <person name="Mardis E.R."/>
            <person name="Remington K.A."/>
            <person name="Strausberg R.L."/>
            <person name="Venter J.C."/>
            <person name="Wilson R.K."/>
            <person name="Batzer M.A."/>
            <person name="Bustamante C.D."/>
            <person name="Eichler E.E."/>
            <person name="Hahn M.W."/>
            <person name="Hardison R.C."/>
            <person name="Makova K.D."/>
            <person name="Miller W."/>
            <person name="Milosavljevic A."/>
            <person name="Palermo R.E."/>
            <person name="Siepel A."/>
            <person name="Sikela J.M."/>
            <person name="Attaway T."/>
            <person name="Bell S."/>
            <person name="Bernard K.E."/>
            <person name="Buhay C.J."/>
            <person name="Chandrabose M.N."/>
            <person name="Dao M."/>
            <person name="Davis C."/>
            <person name="Delehaunty K.D."/>
            <person name="Ding Y."/>
            <person name="Dinh H.H."/>
            <person name="Dugan-Rocha S."/>
            <person name="Fulton L.A."/>
            <person name="Gabisi R.A."/>
            <person name="Garner T.T."/>
            <person name="Godfrey J."/>
            <person name="Hawes A.C."/>
            <person name="Hernandez J."/>
            <person name="Hines S."/>
            <person name="Holder M."/>
            <person name="Hume J."/>
            <person name="Jhangiani S.N."/>
            <person name="Joshi V."/>
            <person name="Khan Z.M."/>
            <person name="Kirkness E.F."/>
            <person name="Cree A."/>
            <person name="Fowler R.G."/>
            <person name="Lee S."/>
            <person name="Lewis L.R."/>
            <person name="Li Z."/>
            <person name="Liu Y.-S."/>
            <person name="Moore S.M."/>
            <person name="Muzny D."/>
            <person name="Nazareth L.V."/>
            <person name="Ngo D.N."/>
            <person name="Okwuonu G.O."/>
            <person name="Pai G."/>
            <person name="Parker D."/>
            <person name="Paul H.A."/>
            <person name="Pfannkoch C."/>
            <person name="Pohl C.S."/>
            <person name="Rogers Y.-H.C."/>
            <person name="Ruiz S.J."/>
            <person name="Sabo A."/>
            <person name="Santibanez J."/>
            <person name="Schneider B.W."/>
            <person name="Smith S.M."/>
            <person name="Sodergren E."/>
            <person name="Svatek A.F."/>
            <person name="Utterback T.R."/>
            <person name="Vattathil S."/>
            <person name="Warren W."/>
            <person name="White C.S."/>
            <person name="Chinwalla A.T."/>
            <person name="Feng Y."/>
            <person name="Halpern A.L."/>
            <person name="Hillier L.W."/>
            <person name="Huang X."/>
            <person name="Minx P."/>
            <person name="Nelson J.O."/>
            <person name="Pepin K.H."/>
            <person name="Qin X."/>
            <person name="Sutton G.G."/>
            <person name="Venter E."/>
            <person name="Walenz B.P."/>
            <person name="Wallis J.W."/>
            <person name="Worley K.C."/>
            <person name="Yang S.-P."/>
            <person name="Jones S.M."/>
            <person name="Marra M.A."/>
            <person name="Rocchi M."/>
            <person name="Schein J.E."/>
            <person name="Baertsch R."/>
            <person name="Clarke L."/>
            <person name="Csuros M."/>
            <person name="Glasscock J."/>
            <person name="Harris R.A."/>
            <person name="Havlak P."/>
            <person name="Jackson A.R."/>
            <person name="Jiang H."/>
            <person name="Liu Y."/>
            <person name="Messina D.N."/>
            <person name="Shen Y."/>
            <person name="Song H.X.-Z."/>
            <person name="Wylie T."/>
            <person name="Zhang L."/>
            <person name="Birney E."/>
            <person name="Han K."/>
            <person name="Konkel M.K."/>
            <person name="Lee J."/>
            <person name="Smit A.F.A."/>
            <person name="Ullmer B."/>
            <person name="Wang H."/>
            <person name="Xing J."/>
            <person name="Burhans R."/>
            <person name="Cheng Z."/>
            <person name="Karro J.E."/>
            <person name="Ma J."/>
            <person name="Raney B."/>
            <person name="She X."/>
            <person name="Cox M.J."/>
            <person name="Demuth J.P."/>
            <person name="Dumas L.J."/>
            <person name="Han S.-G."/>
            <person name="Hopkins J."/>
            <person name="Karimpour-Fard A."/>
            <person name="Kim Y.H."/>
            <person name="Pollack J.R."/>
            <person name="Vinar T."/>
            <person name="Addo-Quaye C."/>
            <person name="Degenhardt J."/>
            <person name="Denby A."/>
            <person name="Hubisz M.J."/>
            <person name="Indap A."/>
            <person name="Kosiol C."/>
            <person name="Lahn B.T."/>
            <person name="Lawson H.A."/>
            <person name="Marklein A."/>
            <person name="Nielsen R."/>
            <person name="Vallender E.J."/>
            <person name="Clark A.G."/>
            <person name="Ferguson B."/>
            <person name="Hernandez R.D."/>
            <person name="Hirani K."/>
            <person name="Kehrer-Sawatzki H."/>
            <person name="Kolb J."/>
            <person name="Patil S."/>
            <person name="Pu L.-L."/>
            <person name="Ren Y."/>
            <person name="Smith D.G."/>
            <person name="Wheeler D.A."/>
            <person name="Schenck I."/>
            <person name="Ball E.V."/>
            <person name="Chen R."/>
            <person name="Cooper D.N."/>
            <person name="Giardine B."/>
            <person name="Hsu F."/>
            <person name="Kent W.J."/>
            <person name="Lesk A."/>
            <person name="Nelson D.L."/>
            <person name="O'brien W.E."/>
            <person name="Pruefer K."/>
            <person name="Stenson P.D."/>
            <person name="Wallace J.C."/>
            <person name="Ke H."/>
            <person name="Liu X.-M."/>
            <person name="Wang P."/>
            <person name="Xiang A.P."/>
            <person name="Yang F."/>
            <person name="Barber G.P."/>
            <person name="Haussler D."/>
            <person name="Karolchik D."/>
            <person name="Kern A.D."/>
            <person name="Kuhn R.M."/>
            <person name="Smith K.E."/>
            <person name="Zwieg A.S."/>
        </authorList>
    </citation>
    <scope>NUCLEOTIDE SEQUENCE [LARGE SCALE GENOMIC DNA]</scope>
    <source>
        <strain evidence="2">17573</strain>
    </source>
</reference>